<proteinExistence type="predicted"/>
<keyword evidence="1 4" id="KW-0349">Heme</keyword>
<evidence type="ECO:0000256" key="2">
    <source>
        <dbReference type="ARBA" id="ARBA00022723"/>
    </source>
</evidence>
<dbReference type="Pfam" id="PF13442">
    <property type="entry name" value="Cytochrome_CBB3"/>
    <property type="match status" value="1"/>
</dbReference>
<dbReference type="EMBL" id="FNVQ01000008">
    <property type="protein sequence ID" value="SEG87196.1"/>
    <property type="molecule type" value="Genomic_DNA"/>
</dbReference>
<gene>
    <name evidence="6" type="ORF">SAMN05444390_10849</name>
</gene>
<evidence type="ECO:0000256" key="4">
    <source>
        <dbReference type="PROSITE-ProRule" id="PRU00433"/>
    </source>
</evidence>
<sequence>MSEDTSKAVQRESHVPCKPGPEDMLYGVALRPPQFQLINGRFVSSRLVKAELVLSGAQLIVADNFVAVVAQTPEQARLGARQAKLVWNKPEASLVAVDNSTSQDLATHKESYGSRFAWPNRIRWGESPEWVAAAETQGRWTIWAPSNSHTRLRADLSSMLGCSVDDIEVVGGHKTGISRTCADDAAADAALLAKLTKRSVSVLLDEAYQDVVDGLGVAQANRLNYASSDRSIDQKVEQFWNSAPAVALLLANIAPALNRREVSERHWPYDFDRVSIEDGPSEQEAYWDLEQDRLQDVFARETFVDELADKDGCDPIAYRLRHLNDERSRELLASVAAKAGWQPGDANRPVSDKVDISTGRGVACSQQGGEQGDQSEGVRSAWIVDLEVNKITGDITLKRLVVGQDSGPAPEQEFLKDLLQRELLSVSRPLLLGQTAYDQWGSDDSAQISASGELPVEISRLPSVEDSESGSEVSAQKASMEQVSPEVFYPAISAIGNAIHNATGVRFRSLPFSAERIRGAALQGASSVPAAEKSRRIKRNGFRAAAAVGLGVAAMAWPWPKAMVPVSRPAPDLYSQATIERGRLVAEAGDCAVCHTEIGGIENAGGRPFETPFGTVYSSNITPDEKQGIGSWSFEAFNRAMRHGISRDGKHLYPVFPYTAFAKISDGDMQALYAYLMAQKPETQVNKAAEMSFPMSYRPILAGWNTLNHDPKPFEPDASKSDLWNRGAYLAEGLGHCSACHSPRDLLGAEKKGSNYLAGALVDGWEAPALSSLSNAPKPWTEEDLFQYLREGRSVNHGVAGGPMAPVVAGLANLPETDVRAIAHYVASFSDQSAVAEAVLTTPAPLPAGLDEASLAALGEGQRIFDSGCAVCHDEGGLPSLTRADVPLGVNTNLHSNTPDNVIQTILYGVQAKTLELPKVGMMPGFKQDYDDGQVVALVKYLRSAFAPGKKPWSDADIRSKVADYRAYPGTH</sequence>
<dbReference type="RefSeq" id="WP_104005735.1">
    <property type="nucleotide sequence ID" value="NZ_FNVQ01000008.1"/>
</dbReference>
<evidence type="ECO:0000256" key="3">
    <source>
        <dbReference type="ARBA" id="ARBA00023004"/>
    </source>
</evidence>
<dbReference type="GO" id="GO:0009055">
    <property type="term" value="F:electron transfer activity"/>
    <property type="evidence" value="ECO:0007669"/>
    <property type="project" value="InterPro"/>
</dbReference>
<dbReference type="GO" id="GO:0020037">
    <property type="term" value="F:heme binding"/>
    <property type="evidence" value="ECO:0007669"/>
    <property type="project" value="InterPro"/>
</dbReference>
<feature type="domain" description="Cytochrome c" evidence="5">
    <location>
        <begin position="722"/>
        <end position="830"/>
    </location>
</feature>
<dbReference type="InterPro" id="IPR051459">
    <property type="entry name" value="Cytochrome_c-type_DH"/>
</dbReference>
<dbReference type="SUPFAM" id="SSF56003">
    <property type="entry name" value="Molybdenum cofactor-binding domain"/>
    <property type="match status" value="1"/>
</dbReference>
<feature type="domain" description="Cytochrome c" evidence="5">
    <location>
        <begin position="856"/>
        <end position="946"/>
    </location>
</feature>
<feature type="domain" description="Cytochrome c" evidence="5">
    <location>
        <begin position="577"/>
        <end position="680"/>
    </location>
</feature>
<organism evidence="6 7">
    <name type="scientific">Marinobacterium lutimaris</name>
    <dbReference type="NCBI Taxonomy" id="568106"/>
    <lineage>
        <taxon>Bacteria</taxon>
        <taxon>Pseudomonadati</taxon>
        <taxon>Pseudomonadota</taxon>
        <taxon>Gammaproteobacteria</taxon>
        <taxon>Oceanospirillales</taxon>
        <taxon>Oceanospirillaceae</taxon>
        <taxon>Marinobacterium</taxon>
    </lineage>
</organism>
<keyword evidence="2 4" id="KW-0479">Metal-binding</keyword>
<keyword evidence="7" id="KW-1185">Reference proteome</keyword>
<dbReference type="PROSITE" id="PS51007">
    <property type="entry name" value="CYTC"/>
    <property type="match status" value="3"/>
</dbReference>
<evidence type="ECO:0000259" key="5">
    <source>
        <dbReference type="PROSITE" id="PS51007"/>
    </source>
</evidence>
<dbReference type="Gene3D" id="1.10.760.10">
    <property type="entry name" value="Cytochrome c-like domain"/>
    <property type="match status" value="3"/>
</dbReference>
<dbReference type="Proteomes" id="UP000236745">
    <property type="component" value="Unassembled WGS sequence"/>
</dbReference>
<dbReference type="OrthoDB" id="6073217at2"/>
<keyword evidence="3 4" id="KW-0408">Iron</keyword>
<dbReference type="SUPFAM" id="SSF46626">
    <property type="entry name" value="Cytochrome c"/>
    <property type="match status" value="3"/>
</dbReference>
<dbReference type="InterPro" id="IPR036909">
    <property type="entry name" value="Cyt_c-like_dom_sf"/>
</dbReference>
<name>A0A1H6DR58_9GAMM</name>
<dbReference type="InterPro" id="IPR037165">
    <property type="entry name" value="AldOxase/xan_DH_Mopterin-bd_sf"/>
</dbReference>
<dbReference type="PANTHER" id="PTHR35008:SF8">
    <property type="entry name" value="ALCOHOL DEHYDROGENASE CYTOCHROME C SUBUNIT"/>
    <property type="match status" value="1"/>
</dbReference>
<dbReference type="GO" id="GO:0016491">
    <property type="term" value="F:oxidoreductase activity"/>
    <property type="evidence" value="ECO:0007669"/>
    <property type="project" value="InterPro"/>
</dbReference>
<evidence type="ECO:0000313" key="7">
    <source>
        <dbReference type="Proteomes" id="UP000236745"/>
    </source>
</evidence>
<dbReference type="Gene3D" id="3.30.365.10">
    <property type="entry name" value="Aldehyde oxidase/xanthine dehydrogenase, molybdopterin binding domain"/>
    <property type="match status" value="1"/>
</dbReference>
<dbReference type="GO" id="GO:0046872">
    <property type="term" value="F:metal ion binding"/>
    <property type="evidence" value="ECO:0007669"/>
    <property type="project" value="UniProtKB-KW"/>
</dbReference>
<evidence type="ECO:0000313" key="6">
    <source>
        <dbReference type="EMBL" id="SEG87196.1"/>
    </source>
</evidence>
<accession>A0A1H6DR58</accession>
<reference evidence="6 7" key="1">
    <citation type="submission" date="2016-10" db="EMBL/GenBank/DDBJ databases">
        <authorList>
            <person name="de Groot N.N."/>
        </authorList>
    </citation>
    <scope>NUCLEOTIDE SEQUENCE [LARGE SCALE GENOMIC DNA]</scope>
    <source>
        <strain evidence="6 7">DSM 22012</strain>
    </source>
</reference>
<dbReference type="InterPro" id="IPR009056">
    <property type="entry name" value="Cyt_c-like_dom"/>
</dbReference>
<protein>
    <submittedName>
        <fullName evidence="6">Nicotinate dehydrogenase subunit B</fullName>
    </submittedName>
</protein>
<dbReference type="Pfam" id="PF00034">
    <property type="entry name" value="Cytochrom_C"/>
    <property type="match status" value="1"/>
</dbReference>
<evidence type="ECO:0000256" key="1">
    <source>
        <dbReference type="ARBA" id="ARBA00022617"/>
    </source>
</evidence>
<dbReference type="AlphaFoldDB" id="A0A1H6DR58"/>
<dbReference type="PANTHER" id="PTHR35008">
    <property type="entry name" value="BLL4482 PROTEIN-RELATED"/>
    <property type="match status" value="1"/>
</dbReference>